<organism evidence="1">
    <name type="scientific">viral metagenome</name>
    <dbReference type="NCBI Taxonomy" id="1070528"/>
    <lineage>
        <taxon>unclassified sequences</taxon>
        <taxon>metagenomes</taxon>
        <taxon>organismal metagenomes</taxon>
    </lineage>
</organism>
<evidence type="ECO:0000313" key="1">
    <source>
        <dbReference type="EMBL" id="QJA95918.1"/>
    </source>
</evidence>
<dbReference type="EMBL" id="MT143355">
    <property type="protein sequence ID" value="QJA95918.1"/>
    <property type="molecule type" value="Genomic_DNA"/>
</dbReference>
<gene>
    <name evidence="1" type="ORF">MM415B05062_0008</name>
</gene>
<dbReference type="AlphaFoldDB" id="A0A6M3LT87"/>
<sequence length="62" mass="7455">MTTYPELAARWAARDRRYRLRRTPPSEESITAARHWRLAETREITDKDERTQALIDVSRWTP</sequence>
<proteinExistence type="predicted"/>
<name>A0A6M3LT87_9ZZZZ</name>
<reference evidence="1" key="1">
    <citation type="submission" date="2020-03" db="EMBL/GenBank/DDBJ databases">
        <title>The deep terrestrial virosphere.</title>
        <authorList>
            <person name="Holmfeldt K."/>
            <person name="Nilsson E."/>
            <person name="Simone D."/>
            <person name="Lopez-Fernandez M."/>
            <person name="Wu X."/>
            <person name="de Brujin I."/>
            <person name="Lundin D."/>
            <person name="Andersson A."/>
            <person name="Bertilsson S."/>
            <person name="Dopson M."/>
        </authorList>
    </citation>
    <scope>NUCLEOTIDE SEQUENCE</scope>
    <source>
        <strain evidence="1">MM415B05062</strain>
    </source>
</reference>
<accession>A0A6M3LT87</accession>
<protein>
    <submittedName>
        <fullName evidence="1">Uncharacterized protein</fullName>
    </submittedName>
</protein>